<protein>
    <submittedName>
        <fullName evidence="1">Uncharacterized protein</fullName>
    </submittedName>
</protein>
<accession>A0ABR0AP29</accession>
<comment type="caution">
    <text evidence="1">The sequence shown here is derived from an EMBL/GenBank/DDBJ whole genome shotgun (WGS) entry which is preliminary data.</text>
</comment>
<dbReference type="EMBL" id="JAOYFB010000038">
    <property type="protein sequence ID" value="KAK4026846.1"/>
    <property type="molecule type" value="Genomic_DNA"/>
</dbReference>
<organism evidence="1 2">
    <name type="scientific">Daphnia magna</name>
    <dbReference type="NCBI Taxonomy" id="35525"/>
    <lineage>
        <taxon>Eukaryota</taxon>
        <taxon>Metazoa</taxon>
        <taxon>Ecdysozoa</taxon>
        <taxon>Arthropoda</taxon>
        <taxon>Crustacea</taxon>
        <taxon>Branchiopoda</taxon>
        <taxon>Diplostraca</taxon>
        <taxon>Cladocera</taxon>
        <taxon>Anomopoda</taxon>
        <taxon>Daphniidae</taxon>
        <taxon>Daphnia</taxon>
    </lineage>
</organism>
<dbReference type="Proteomes" id="UP001234178">
    <property type="component" value="Unassembled WGS sequence"/>
</dbReference>
<reference evidence="1 2" key="1">
    <citation type="journal article" date="2023" name="Nucleic Acids Res.">
        <title>The hologenome of Daphnia magna reveals possible DNA methylation and microbiome-mediated evolution of the host genome.</title>
        <authorList>
            <person name="Chaturvedi A."/>
            <person name="Li X."/>
            <person name="Dhandapani V."/>
            <person name="Marshall H."/>
            <person name="Kissane S."/>
            <person name="Cuenca-Cambronero M."/>
            <person name="Asole G."/>
            <person name="Calvet F."/>
            <person name="Ruiz-Romero M."/>
            <person name="Marangio P."/>
            <person name="Guigo R."/>
            <person name="Rago D."/>
            <person name="Mirbahai L."/>
            <person name="Eastwood N."/>
            <person name="Colbourne J.K."/>
            <person name="Zhou J."/>
            <person name="Mallon E."/>
            <person name="Orsini L."/>
        </authorList>
    </citation>
    <scope>NUCLEOTIDE SEQUENCE [LARGE SCALE GENOMIC DNA]</scope>
    <source>
        <strain evidence="1">LRV0_1</strain>
    </source>
</reference>
<keyword evidence="2" id="KW-1185">Reference proteome</keyword>
<evidence type="ECO:0000313" key="1">
    <source>
        <dbReference type="EMBL" id="KAK4026846.1"/>
    </source>
</evidence>
<evidence type="ECO:0000313" key="2">
    <source>
        <dbReference type="Proteomes" id="UP001234178"/>
    </source>
</evidence>
<sequence length="76" mass="8867">MCIFCYYNEPLSELISVAQCLLSFDFRSTLPIEKEKEKTKSSFKRTKSNKKKKKMMMSSVSFLFAEKREMGCITSC</sequence>
<proteinExistence type="predicted"/>
<name>A0ABR0AP29_9CRUS</name>
<gene>
    <name evidence="1" type="ORF">OUZ56_015872</name>
</gene>